<keyword evidence="2" id="KW-1185">Reference proteome</keyword>
<proteinExistence type="predicted"/>
<dbReference type="HOGENOM" id="CLU_3186982_0_0_5"/>
<evidence type="ECO:0000313" key="1">
    <source>
        <dbReference type="EMBL" id="AEQ51153.1"/>
    </source>
</evidence>
<dbReference type="EMBL" id="CP003075">
    <property type="protein sequence ID" value="AEQ51153.1"/>
    <property type="molecule type" value="Genomic_DNA"/>
</dbReference>
<accession>G4R638</accession>
<protein>
    <submittedName>
        <fullName evidence="1">Uncharacterized protein</fullName>
    </submittedName>
</protein>
<sequence>MPDGVQDRNAAHRTLTVLPPVDIIQPKIREASYIDGLPAKKNLRRK</sequence>
<dbReference type="AlphaFoldDB" id="G4R638"/>
<dbReference type="Proteomes" id="UP000008850">
    <property type="component" value="Chromosome"/>
</dbReference>
<organism evidence="1 2">
    <name type="scientific">Pelagibacterium halotolerans (strain DSM 22347 / JCM 15775 / CGMCC 1.7692 / B2)</name>
    <dbReference type="NCBI Taxonomy" id="1082931"/>
    <lineage>
        <taxon>Bacteria</taxon>
        <taxon>Pseudomonadati</taxon>
        <taxon>Pseudomonadota</taxon>
        <taxon>Alphaproteobacteria</taxon>
        <taxon>Hyphomicrobiales</taxon>
        <taxon>Devosiaceae</taxon>
        <taxon>Pelagibacterium</taxon>
    </lineage>
</organism>
<evidence type="ECO:0000313" key="2">
    <source>
        <dbReference type="Proteomes" id="UP000008850"/>
    </source>
</evidence>
<reference evidence="1 2" key="1">
    <citation type="journal article" date="2012" name="J. Bacteriol.">
        <title>Complete genome sequence of Pelagibacterium halotolerans B2T.</title>
        <authorList>
            <person name="Huo Y.Y."/>
            <person name="Cheng H."/>
            <person name="Han X.F."/>
            <person name="Jiang X.W."/>
            <person name="Sun C."/>
            <person name="Zhang X.Q."/>
            <person name="Zhu X.F."/>
            <person name="Liu Y.F."/>
            <person name="Li P.F."/>
            <person name="Ni P.X."/>
            <person name="Wu M."/>
        </authorList>
    </citation>
    <scope>NUCLEOTIDE SEQUENCE [LARGE SCALE GENOMIC DNA]</scope>
    <source>
        <strain evidence="2">DSM 22347 / JCM 15775 / CGMCC 1.7692 / B2</strain>
    </source>
</reference>
<gene>
    <name evidence="1" type="ordered locus">KKY_1120</name>
</gene>
<name>G4R638_PELHB</name>
<dbReference type="STRING" id="1082931.KKY_1120"/>
<dbReference type="KEGG" id="phl:KKY_1120"/>